<accession>A0ABU2N584</accession>
<feature type="transmembrane region" description="Helical" evidence="9">
    <location>
        <begin position="191"/>
        <end position="210"/>
    </location>
</feature>
<organism evidence="10 11">
    <name type="scientific">Pseudonocardia charpentierae</name>
    <dbReference type="NCBI Taxonomy" id="3075545"/>
    <lineage>
        <taxon>Bacteria</taxon>
        <taxon>Bacillati</taxon>
        <taxon>Actinomycetota</taxon>
        <taxon>Actinomycetes</taxon>
        <taxon>Pseudonocardiales</taxon>
        <taxon>Pseudonocardiaceae</taxon>
        <taxon>Pseudonocardia</taxon>
    </lineage>
</organism>
<evidence type="ECO:0000256" key="9">
    <source>
        <dbReference type="SAM" id="Phobius"/>
    </source>
</evidence>
<dbReference type="InterPro" id="IPR000060">
    <property type="entry name" value="BCCT_transptr"/>
</dbReference>
<name>A0ABU2N584_9PSEU</name>
<dbReference type="PANTHER" id="PTHR30047">
    <property type="entry name" value="HIGH-AFFINITY CHOLINE TRANSPORT PROTEIN-RELATED"/>
    <property type="match status" value="1"/>
</dbReference>
<dbReference type="InterPro" id="IPR018093">
    <property type="entry name" value="BCCT_CS"/>
</dbReference>
<keyword evidence="3" id="KW-0813">Transport</keyword>
<feature type="transmembrane region" description="Helical" evidence="9">
    <location>
        <begin position="89"/>
        <end position="110"/>
    </location>
</feature>
<dbReference type="RefSeq" id="WP_311555059.1">
    <property type="nucleotide sequence ID" value="NZ_JAVREJ010000003.1"/>
</dbReference>
<feature type="transmembrane region" description="Helical" evidence="9">
    <location>
        <begin position="257"/>
        <end position="276"/>
    </location>
</feature>
<keyword evidence="4" id="KW-1003">Cell membrane</keyword>
<dbReference type="Proteomes" id="UP001183202">
    <property type="component" value="Unassembled WGS sequence"/>
</dbReference>
<evidence type="ECO:0000256" key="6">
    <source>
        <dbReference type="ARBA" id="ARBA00022989"/>
    </source>
</evidence>
<proteinExistence type="inferred from homology"/>
<comment type="similarity">
    <text evidence="2">Belongs to the BCCT transporter (TC 2.A.15) family.</text>
</comment>
<sequence>MKGTFRSIDPAVFWGSAFVIAAFVVWGLVAPENLGAVMSATLSWIISNFGWAFVLIAFGALVLCIVLVLHPWGRIRLGPDDSRPDFRTFSWVSMMFAAGLGAGLLFYGTAEPISHWSAPPHGLAEPQTEEAAKIALQYTYFHWGFNGWALYAIMGGAMAYFSFRKGTPTLVSATFTPLLGENAHQKPLGRVVDALAIIATIFGTATSLGLNGLQLNSGLQYLVGLPKTNQITIMIIVLVTLMFLISATTGVEKGVQFLANLGSFATIALFLFFLFFGGSTVLALSQGIETIGNYIIQVLPMSLQTGVGDEEWMASWTIFYWAWWISWAPFVGMFVARISRGRTIREFVLGVVAAPTGFGFIWFAIVGGTGIELQRTGRADLLASVATPELSLFTALDALPLATITSAVCVFLIALFFVSGADAASIVMATMATRGSLHPPRIVVLVLGVLMGGIACAMLLVGGLSALQQAAVLGSVPFTFVIVGVAWCWIMALREEVVPPRALSPAQPAVSAAHSADGADAPSEEGVRVAGPDRRGEGER</sequence>
<feature type="region of interest" description="Disordered" evidence="8">
    <location>
        <begin position="509"/>
        <end position="540"/>
    </location>
</feature>
<dbReference type="PROSITE" id="PS01303">
    <property type="entry name" value="BCCT"/>
    <property type="match status" value="1"/>
</dbReference>
<feature type="transmembrane region" description="Helical" evidence="9">
    <location>
        <begin position="398"/>
        <end position="421"/>
    </location>
</feature>
<comment type="caution">
    <text evidence="10">The sequence shown here is derived from an EMBL/GenBank/DDBJ whole genome shotgun (WGS) entry which is preliminary data.</text>
</comment>
<dbReference type="Pfam" id="PF02028">
    <property type="entry name" value="BCCT"/>
    <property type="match status" value="1"/>
</dbReference>
<evidence type="ECO:0000256" key="4">
    <source>
        <dbReference type="ARBA" id="ARBA00022475"/>
    </source>
</evidence>
<evidence type="ECO:0000256" key="2">
    <source>
        <dbReference type="ARBA" id="ARBA00005658"/>
    </source>
</evidence>
<feature type="transmembrane region" description="Helical" evidence="9">
    <location>
        <begin position="442"/>
        <end position="464"/>
    </location>
</feature>
<keyword evidence="6 9" id="KW-1133">Transmembrane helix</keyword>
<evidence type="ECO:0000256" key="1">
    <source>
        <dbReference type="ARBA" id="ARBA00004651"/>
    </source>
</evidence>
<keyword evidence="11" id="KW-1185">Reference proteome</keyword>
<feature type="transmembrane region" description="Helical" evidence="9">
    <location>
        <begin position="347"/>
        <end position="365"/>
    </location>
</feature>
<evidence type="ECO:0000256" key="3">
    <source>
        <dbReference type="ARBA" id="ARBA00022448"/>
    </source>
</evidence>
<feature type="transmembrane region" description="Helical" evidence="9">
    <location>
        <begin position="12"/>
        <end position="29"/>
    </location>
</feature>
<dbReference type="PANTHER" id="PTHR30047:SF7">
    <property type="entry name" value="HIGH-AFFINITY CHOLINE TRANSPORT PROTEIN"/>
    <property type="match status" value="1"/>
</dbReference>
<feature type="transmembrane region" description="Helical" evidence="9">
    <location>
        <begin position="145"/>
        <end position="163"/>
    </location>
</feature>
<evidence type="ECO:0000313" key="10">
    <source>
        <dbReference type="EMBL" id="MDT0349082.1"/>
    </source>
</evidence>
<feature type="transmembrane region" description="Helical" evidence="9">
    <location>
        <begin position="230"/>
        <end position="250"/>
    </location>
</feature>
<feature type="transmembrane region" description="Helical" evidence="9">
    <location>
        <begin position="318"/>
        <end position="335"/>
    </location>
</feature>
<feature type="transmembrane region" description="Helical" evidence="9">
    <location>
        <begin position="49"/>
        <end position="69"/>
    </location>
</feature>
<feature type="compositionally biased region" description="Basic and acidic residues" evidence="8">
    <location>
        <begin position="525"/>
        <end position="540"/>
    </location>
</feature>
<evidence type="ECO:0000313" key="11">
    <source>
        <dbReference type="Proteomes" id="UP001183202"/>
    </source>
</evidence>
<gene>
    <name evidence="10" type="ORF">RM445_06035</name>
</gene>
<protein>
    <submittedName>
        <fullName evidence="10">BCCT family transporter</fullName>
    </submittedName>
</protein>
<keyword evidence="7 9" id="KW-0472">Membrane</keyword>
<reference evidence="11" key="1">
    <citation type="submission" date="2023-07" db="EMBL/GenBank/DDBJ databases">
        <title>30 novel species of actinomycetes from the DSMZ collection.</title>
        <authorList>
            <person name="Nouioui I."/>
        </authorList>
    </citation>
    <scope>NUCLEOTIDE SEQUENCE [LARGE SCALE GENOMIC DNA]</scope>
    <source>
        <strain evidence="11">DSM 45834</strain>
    </source>
</reference>
<evidence type="ECO:0000256" key="7">
    <source>
        <dbReference type="ARBA" id="ARBA00023136"/>
    </source>
</evidence>
<comment type="subcellular location">
    <subcellularLocation>
        <location evidence="1">Cell membrane</location>
        <topology evidence="1">Multi-pass membrane protein</topology>
    </subcellularLocation>
</comment>
<evidence type="ECO:0000256" key="5">
    <source>
        <dbReference type="ARBA" id="ARBA00022692"/>
    </source>
</evidence>
<dbReference type="NCBIfam" id="TIGR00842">
    <property type="entry name" value="bcct"/>
    <property type="match status" value="1"/>
</dbReference>
<evidence type="ECO:0000256" key="8">
    <source>
        <dbReference type="SAM" id="MobiDB-lite"/>
    </source>
</evidence>
<keyword evidence="5 9" id="KW-0812">Transmembrane</keyword>
<dbReference type="EMBL" id="JAVREJ010000003">
    <property type="protein sequence ID" value="MDT0349082.1"/>
    <property type="molecule type" value="Genomic_DNA"/>
</dbReference>
<feature type="transmembrane region" description="Helical" evidence="9">
    <location>
        <begin position="470"/>
        <end position="493"/>
    </location>
</feature>